<dbReference type="InterPro" id="IPR043129">
    <property type="entry name" value="ATPase_NBD"/>
</dbReference>
<dbReference type="AlphaFoldDB" id="A0A0A7LAN4"/>
<gene>
    <name evidence="4" type="primary">gppA</name>
    <name evidence="4" type="ORF">Mpt1_c02090</name>
</gene>
<dbReference type="PANTHER" id="PTHR30005">
    <property type="entry name" value="EXOPOLYPHOSPHATASE"/>
    <property type="match status" value="1"/>
</dbReference>
<dbReference type="Gene3D" id="1.10.3210.10">
    <property type="entry name" value="Hypothetical protein af1432"/>
    <property type="match status" value="1"/>
</dbReference>
<dbReference type="GeneID" id="24817882"/>
<dbReference type="STRING" id="1577791.Mpt1_c02090"/>
<dbReference type="Pfam" id="PF21447">
    <property type="entry name" value="Ppx-GppA_III"/>
    <property type="match status" value="1"/>
</dbReference>
<organism evidence="4 5">
    <name type="scientific">Candidatus Methanoplasma termitum</name>
    <dbReference type="NCBI Taxonomy" id="1577791"/>
    <lineage>
        <taxon>Archaea</taxon>
        <taxon>Methanobacteriati</taxon>
        <taxon>Thermoplasmatota</taxon>
        <taxon>Thermoplasmata</taxon>
        <taxon>Methanomassiliicoccales</taxon>
        <taxon>Methanomassiliicoccaceae</taxon>
        <taxon>Candidatus Methanoplasma</taxon>
    </lineage>
</organism>
<dbReference type="SUPFAM" id="SSF109604">
    <property type="entry name" value="HD-domain/PDEase-like"/>
    <property type="match status" value="1"/>
</dbReference>
<dbReference type="KEGG" id="mear:Mpt1_c02090"/>
<evidence type="ECO:0000259" key="3">
    <source>
        <dbReference type="Pfam" id="PF21447"/>
    </source>
</evidence>
<dbReference type="Gene3D" id="3.30.420.40">
    <property type="match status" value="1"/>
</dbReference>
<feature type="domain" description="Ppx/GppA phosphatase N-terminal" evidence="2">
    <location>
        <begin position="32"/>
        <end position="305"/>
    </location>
</feature>
<dbReference type="OrthoDB" id="10802at2157"/>
<name>A0A0A7LAN4_9ARCH</name>
<dbReference type="InterPro" id="IPR018247">
    <property type="entry name" value="EF_Hand_1_Ca_BS"/>
</dbReference>
<dbReference type="CDD" id="cd24006">
    <property type="entry name" value="ASKHA_NBD_PPX_GppA"/>
    <property type="match status" value="1"/>
</dbReference>
<dbReference type="Gene3D" id="3.30.420.150">
    <property type="entry name" value="Exopolyphosphatase. Domain 2"/>
    <property type="match status" value="1"/>
</dbReference>
<keyword evidence="5" id="KW-1185">Reference proteome</keyword>
<dbReference type="PANTHER" id="PTHR30005:SF0">
    <property type="entry name" value="RETROGRADE REGULATION PROTEIN 2"/>
    <property type="match status" value="1"/>
</dbReference>
<dbReference type="PROSITE" id="PS00018">
    <property type="entry name" value="EF_HAND_1"/>
    <property type="match status" value="1"/>
</dbReference>
<evidence type="ECO:0000259" key="2">
    <source>
        <dbReference type="Pfam" id="PF02541"/>
    </source>
</evidence>
<protein>
    <submittedName>
        <fullName evidence="4">GppA protein</fullName>
        <ecNumber evidence="4">3.6.1.40</ecNumber>
    </submittedName>
</protein>
<reference evidence="4 5" key="1">
    <citation type="journal article" date="2014" name="Appl. Environ. Microbiol.">
        <title>Comparative Genome Analysis of 'Candidatus Methanoplasma termitum' Indicates a New Mode of Energy Metabolism in the Seventh Order of Methanogens.</title>
        <authorList>
            <person name="Lang K."/>
            <person name="Schuldes J."/>
            <person name="Klingl A."/>
            <person name="Poehlein A."/>
            <person name="Daniel R."/>
            <person name="Brune A."/>
        </authorList>
    </citation>
    <scope>NUCLEOTIDE SEQUENCE [LARGE SCALE GENOMIC DNA]</scope>
    <source>
        <strain evidence="5">Mpt1</strain>
    </source>
</reference>
<evidence type="ECO:0000313" key="4">
    <source>
        <dbReference type="EMBL" id="AIZ56109.1"/>
    </source>
</evidence>
<dbReference type="PIRSF" id="PIRSF001267">
    <property type="entry name" value="Pyrophosphatase_GppA_Ppx"/>
    <property type="match status" value="1"/>
</dbReference>
<sequence length="505" mass="57313">MDDDSEVVSFIDIGTSSIHILVVRFFKDSMGTPIFQDKENVRLGQNLFKHGNIDKETIEKTRIVVSNFVKISKNLGAKKIIAYATCAARETSNRKELLDAMKVEGVDVKIISGFEEARLIRLGVFGPDGPFQKSLEIDIGGGSTEIVLCKGKECLFSDSLSLGCIRLANGFDQDHNKAITFSEYDYLRRHVDMMSYRTCRKIREIGFERAYGSSGTMIALAKICAAKRDGDDSYMMYYELVEVMKELYTKGVEERKDVLGMTPSRADIIVSGGAIAEELMYLLGIDRIEITDKGMKQGMEIDYMLSNGYTNFDVKESSVLNLAKRCQYDQAHAETVQRNALLLFDKMKEEGIHNMDNEMRMLLSYAATLHDIGEFISYPKHHLHSYIIILNSYLLGFDNEELKLMALMTKFHHGNFPSKGSKQFKDMDKKETSDLLKCAMILKISDILDRRRNSAIDWIEMCISEHDVVLNIGSESDINMEMWKLKTLNEEFETVFGLGLKVKLA</sequence>
<dbReference type="Pfam" id="PF02541">
    <property type="entry name" value="Ppx-GppA"/>
    <property type="match status" value="1"/>
</dbReference>
<dbReference type="CDD" id="cd00077">
    <property type="entry name" value="HDc"/>
    <property type="match status" value="1"/>
</dbReference>
<dbReference type="RefSeq" id="WP_048111452.1">
    <property type="nucleotide sequence ID" value="NZ_CP010070.1"/>
</dbReference>
<dbReference type="InterPro" id="IPR030673">
    <property type="entry name" value="PyroPPase_GppA_Ppx"/>
</dbReference>
<dbReference type="SUPFAM" id="SSF53067">
    <property type="entry name" value="Actin-like ATPase domain"/>
    <property type="match status" value="2"/>
</dbReference>
<dbReference type="InterPro" id="IPR050273">
    <property type="entry name" value="GppA/Ppx_hydrolase"/>
</dbReference>
<proteinExistence type="predicted"/>
<dbReference type="InterPro" id="IPR003695">
    <property type="entry name" value="Ppx_GppA_N"/>
</dbReference>
<dbReference type="EMBL" id="CP010070">
    <property type="protein sequence ID" value="AIZ56109.1"/>
    <property type="molecule type" value="Genomic_DNA"/>
</dbReference>
<dbReference type="InterPro" id="IPR003607">
    <property type="entry name" value="HD/PDEase_dom"/>
</dbReference>
<dbReference type="GO" id="GO:0008894">
    <property type="term" value="F:guanosine-5'-triphosphate,3'-diphosphate diphosphatase activity"/>
    <property type="evidence" value="ECO:0007669"/>
    <property type="project" value="UniProtKB-EC"/>
</dbReference>
<dbReference type="HOGENOM" id="CLU_025908_4_2_2"/>
<dbReference type="EC" id="3.6.1.40" evidence="4"/>
<accession>A0A0A7LAN4</accession>
<feature type="domain" description="Ppx/GppA phosphatase C-terminal" evidence="3">
    <location>
        <begin position="314"/>
        <end position="475"/>
    </location>
</feature>
<evidence type="ECO:0000313" key="5">
    <source>
        <dbReference type="Proteomes" id="UP000030787"/>
    </source>
</evidence>
<dbReference type="Proteomes" id="UP000030787">
    <property type="component" value="Chromosome"/>
</dbReference>
<evidence type="ECO:0000256" key="1">
    <source>
        <dbReference type="ARBA" id="ARBA00022801"/>
    </source>
</evidence>
<keyword evidence="1 4" id="KW-0378">Hydrolase</keyword>
<dbReference type="InterPro" id="IPR048950">
    <property type="entry name" value="Ppx_GppA_C"/>
</dbReference>